<dbReference type="InterPro" id="IPR025359">
    <property type="entry name" value="SduA_C"/>
</dbReference>
<accession>A0AAI9HEB7</accession>
<evidence type="ECO:0000313" key="2">
    <source>
        <dbReference type="EMBL" id="EMN4143638.1"/>
    </source>
</evidence>
<gene>
    <name evidence="2" type="ORF">PQQ21_000838</name>
</gene>
<name>A0AAI9HEB7_CITFR</name>
<sequence length="469" mass="52424">MASLRPSAFNQRERADGGPFLVIASAEPEDDGVNVFFTDIAPAQRKPDSPMGRLLHVLPDRLTIWPLNVRVDRDDYLQPKYDTLERIVVARPVADPYLLPATTDDVVELLEQLPEGFAKDFRFGLGLLWEYRQICETAAGVNGISMLLVHKGNEAKIDPPFFILGITRFHALRKELNRIASRYQRDARKEKQFRTYQTLLHAADAKQFPAFKKKIRPDTIAEITNGGRDHATLSKQDRRAVVRMVQDNVEALAETEPQALSALKSDIELVTLNQLIERYQEMLGKGLAEGKWQSFFLENPFILSLAFAVPALMVQGQAYAGGKRLNGSGGKIADFLYASASTGNLALIEIKKPGTELLSKNPYRGDDVYAPSTDLGGAIAQVLDQRFKLQSELPVIKNNMNRNDIHSYAVRCIVIVGMTPPEHSQKKSFELVRNALSDVIVVTFDELLQRLIEIGKALQPPESDQCVPF</sequence>
<feature type="domain" description="Shedu protein SduA C-terminal" evidence="1">
    <location>
        <begin position="289"/>
        <end position="448"/>
    </location>
</feature>
<dbReference type="AlphaFoldDB" id="A0AAI9HEB7"/>
<dbReference type="Pfam" id="PF14082">
    <property type="entry name" value="SduA_C"/>
    <property type="match status" value="1"/>
</dbReference>
<dbReference type="EMBL" id="ABKLER030000003">
    <property type="protein sequence ID" value="EMN4143638.1"/>
    <property type="molecule type" value="Genomic_DNA"/>
</dbReference>
<evidence type="ECO:0000259" key="1">
    <source>
        <dbReference type="Pfam" id="PF14082"/>
    </source>
</evidence>
<protein>
    <submittedName>
        <fullName evidence="2">DUF4263 domain-containing protein</fullName>
    </submittedName>
</protein>
<organism evidence="2">
    <name type="scientific">Citrobacter freundii</name>
    <dbReference type="NCBI Taxonomy" id="546"/>
    <lineage>
        <taxon>Bacteria</taxon>
        <taxon>Pseudomonadati</taxon>
        <taxon>Pseudomonadota</taxon>
        <taxon>Gammaproteobacteria</taxon>
        <taxon>Enterobacterales</taxon>
        <taxon>Enterobacteriaceae</taxon>
        <taxon>Citrobacter</taxon>
        <taxon>Citrobacter freundii complex</taxon>
    </lineage>
</organism>
<reference evidence="2" key="1">
    <citation type="submission" date="2024-02" db="EMBL/GenBank/DDBJ databases">
        <authorList>
            <consortium name="Clinical and Environmental Microbiology Branch: Whole genome sequencing antimicrobial resistance pathogens in the healthcare setting"/>
        </authorList>
    </citation>
    <scope>NUCLEOTIDE SEQUENCE</scope>
    <source>
        <strain evidence="2">2023GN-00102</strain>
    </source>
</reference>
<proteinExistence type="predicted"/>
<comment type="caution">
    <text evidence="2">The sequence shown here is derived from an EMBL/GenBank/DDBJ whole genome shotgun (WGS) entry which is preliminary data.</text>
</comment>